<accession>A0AAD4W3P6</accession>
<evidence type="ECO:0000313" key="1">
    <source>
        <dbReference type="EMBL" id="KAI5336273.1"/>
    </source>
</evidence>
<gene>
    <name evidence="1" type="ORF">L3X38_015540</name>
</gene>
<reference evidence="1 2" key="1">
    <citation type="journal article" date="2022" name="G3 (Bethesda)">
        <title>Whole-genome sequence and methylome profiling of the almond [Prunus dulcis (Mill.) D.A. Webb] cultivar 'Nonpareil'.</title>
        <authorList>
            <person name="D'Amico-Willman K.M."/>
            <person name="Ouma W.Z."/>
            <person name="Meulia T."/>
            <person name="Sideli G.M."/>
            <person name="Gradziel T.M."/>
            <person name="Fresnedo-Ramirez J."/>
        </authorList>
    </citation>
    <scope>NUCLEOTIDE SEQUENCE [LARGE SCALE GENOMIC DNA]</scope>
    <source>
        <strain evidence="1">Clone GOH B32 T37-40</strain>
    </source>
</reference>
<dbReference type="Proteomes" id="UP001054821">
    <property type="component" value="Chromosome 3"/>
</dbReference>
<dbReference type="AlphaFoldDB" id="A0AAD4W3P6"/>
<evidence type="ECO:0000313" key="2">
    <source>
        <dbReference type="Proteomes" id="UP001054821"/>
    </source>
</evidence>
<organism evidence="1 2">
    <name type="scientific">Prunus dulcis</name>
    <name type="common">Almond</name>
    <name type="synonym">Amygdalus dulcis</name>
    <dbReference type="NCBI Taxonomy" id="3755"/>
    <lineage>
        <taxon>Eukaryota</taxon>
        <taxon>Viridiplantae</taxon>
        <taxon>Streptophyta</taxon>
        <taxon>Embryophyta</taxon>
        <taxon>Tracheophyta</taxon>
        <taxon>Spermatophyta</taxon>
        <taxon>Magnoliopsida</taxon>
        <taxon>eudicotyledons</taxon>
        <taxon>Gunneridae</taxon>
        <taxon>Pentapetalae</taxon>
        <taxon>rosids</taxon>
        <taxon>fabids</taxon>
        <taxon>Rosales</taxon>
        <taxon>Rosaceae</taxon>
        <taxon>Amygdaloideae</taxon>
        <taxon>Amygdaleae</taxon>
        <taxon>Prunus</taxon>
    </lineage>
</organism>
<keyword evidence="2" id="KW-1185">Reference proteome</keyword>
<sequence>MQEAETALLWLSDARLQPGGAKHLKCVPLKFCQFLITRQFPWQVSVTQSQPEPQTSRIQGTVVNLIRIPGSHGLGIPETREADVKRADKTEGKLDVRGHRHIRRQHIPKATVSITGRTKAWKFYQLRRDSKLFPAKNSCSKGRDQSGKEEEAAVVRLGPVPSIGVECGGGYGGLKVTG</sequence>
<name>A0AAD4W3P6_PRUDU</name>
<protein>
    <submittedName>
        <fullName evidence="1">Uncharacterized protein</fullName>
    </submittedName>
</protein>
<proteinExistence type="predicted"/>
<dbReference type="EMBL" id="JAJFAZ020000003">
    <property type="protein sequence ID" value="KAI5336273.1"/>
    <property type="molecule type" value="Genomic_DNA"/>
</dbReference>
<comment type="caution">
    <text evidence="1">The sequence shown here is derived from an EMBL/GenBank/DDBJ whole genome shotgun (WGS) entry which is preliminary data.</text>
</comment>